<dbReference type="GO" id="GO:0016853">
    <property type="term" value="F:isomerase activity"/>
    <property type="evidence" value="ECO:0007669"/>
    <property type="project" value="UniProtKB-KW"/>
</dbReference>
<comment type="caution">
    <text evidence="2">The sequence shown here is derived from an EMBL/GenBank/DDBJ whole genome shotgun (WGS) entry which is preliminary data.</text>
</comment>
<evidence type="ECO:0000259" key="1">
    <source>
        <dbReference type="PROSITE" id="PS51464"/>
    </source>
</evidence>
<keyword evidence="2" id="KW-0418">Kinase</keyword>
<feature type="domain" description="SIS" evidence="1">
    <location>
        <begin position="32"/>
        <end position="186"/>
    </location>
</feature>
<reference evidence="2 3" key="1">
    <citation type="submission" date="2020-01" db="EMBL/GenBank/DDBJ databases">
        <title>Kibdelosporangium persica a novel Actinomycetes from a hot desert in Iran.</title>
        <authorList>
            <person name="Safaei N."/>
            <person name="Zaburannyi N."/>
            <person name="Mueller R."/>
            <person name="Wink J."/>
        </authorList>
    </citation>
    <scope>NUCLEOTIDE SEQUENCE [LARGE SCALE GENOMIC DNA]</scope>
    <source>
        <strain evidence="2 3">4NS15</strain>
    </source>
</reference>
<keyword evidence="2" id="KW-0808">Transferase</keyword>
<keyword evidence="3" id="KW-1185">Reference proteome</keyword>
<dbReference type="InterPro" id="IPR001347">
    <property type="entry name" value="SIS_dom"/>
</dbReference>
<dbReference type="GO" id="GO:0016301">
    <property type="term" value="F:kinase activity"/>
    <property type="evidence" value="ECO:0007669"/>
    <property type="project" value="UniProtKB-KW"/>
</dbReference>
<dbReference type="RefSeq" id="WP_376777764.1">
    <property type="nucleotide sequence ID" value="NZ_CBCSGW010000001.1"/>
</dbReference>
<organism evidence="2 3">
    <name type="scientific">Kibdelosporangium persicum</name>
    <dbReference type="NCBI Taxonomy" id="2698649"/>
    <lineage>
        <taxon>Bacteria</taxon>
        <taxon>Bacillati</taxon>
        <taxon>Actinomycetota</taxon>
        <taxon>Actinomycetes</taxon>
        <taxon>Pseudonocardiales</taxon>
        <taxon>Pseudonocardiaceae</taxon>
        <taxon>Kibdelosporangium</taxon>
    </lineage>
</organism>
<dbReference type="CDD" id="cd05006">
    <property type="entry name" value="SIS_GmhA"/>
    <property type="match status" value="1"/>
</dbReference>
<evidence type="ECO:0000313" key="3">
    <source>
        <dbReference type="Proteomes" id="UP000763557"/>
    </source>
</evidence>
<dbReference type="PANTHER" id="PTHR30390">
    <property type="entry name" value="SEDOHEPTULOSE 7-PHOSPHATE ISOMERASE / DNAA INITIATOR-ASSOCIATING FACTOR FOR REPLICATION INITIATION"/>
    <property type="match status" value="1"/>
</dbReference>
<protein>
    <submittedName>
        <fullName evidence="2">D-sedoheptulose 7-phosphate isomerase/type III pantothenate kinase</fullName>
    </submittedName>
</protein>
<evidence type="ECO:0000313" key="2">
    <source>
        <dbReference type="EMBL" id="NRN67567.1"/>
    </source>
</evidence>
<dbReference type="Proteomes" id="UP000763557">
    <property type="component" value="Unassembled WGS sequence"/>
</dbReference>
<name>A0ABX2F8H4_9PSEU</name>
<dbReference type="PROSITE" id="PS51464">
    <property type="entry name" value="SIS"/>
    <property type="match status" value="1"/>
</dbReference>
<dbReference type="InterPro" id="IPR035461">
    <property type="entry name" value="GmhA/DiaA"/>
</dbReference>
<dbReference type="InterPro" id="IPR046348">
    <property type="entry name" value="SIS_dom_sf"/>
</dbReference>
<dbReference type="Pfam" id="PF13580">
    <property type="entry name" value="SIS_2"/>
    <property type="match status" value="1"/>
</dbReference>
<dbReference type="Gene3D" id="3.40.50.10490">
    <property type="entry name" value="Glucose-6-phosphate isomerase like protein, domain 1"/>
    <property type="match status" value="1"/>
</dbReference>
<sequence>MNLVHEHVEALRTTLDALRDQSDMITRWGHEMALRLASGARLLAAGNGGSAAEAQHLTAELVGKYDKDRTPYSAIALCAESSSVTAISNDYGYEEVFARQVVAHGRPQDLLILLSTSGRSENLLHAAKAGAQQGMTVWAMTGPKPNPLESLADETLALPGSSCNVQEAQLIAVHMLCEVFEASLAAAQRTTVQQTAAQRRRAS</sequence>
<keyword evidence="2" id="KW-0413">Isomerase</keyword>
<gene>
    <name evidence="2" type="ORF">GC106_48070</name>
</gene>
<dbReference type="PANTHER" id="PTHR30390:SF6">
    <property type="entry name" value="DNAA INITIATOR-ASSOCIATING PROTEIN DIAA"/>
    <property type="match status" value="1"/>
</dbReference>
<dbReference type="SUPFAM" id="SSF53697">
    <property type="entry name" value="SIS domain"/>
    <property type="match status" value="1"/>
</dbReference>
<proteinExistence type="predicted"/>
<dbReference type="InterPro" id="IPR050099">
    <property type="entry name" value="SIS_GmhA/DiaA_subfam"/>
</dbReference>
<accession>A0ABX2F8H4</accession>
<dbReference type="EMBL" id="JAAATY010000015">
    <property type="protein sequence ID" value="NRN67567.1"/>
    <property type="molecule type" value="Genomic_DNA"/>
</dbReference>